<evidence type="ECO:0000256" key="1">
    <source>
        <dbReference type="SAM" id="MobiDB-lite"/>
    </source>
</evidence>
<dbReference type="AlphaFoldDB" id="A0A0U5GCZ0"/>
<feature type="compositionally biased region" description="Polar residues" evidence="1">
    <location>
        <begin position="30"/>
        <end position="45"/>
    </location>
</feature>
<proteinExistence type="predicted"/>
<dbReference type="InterPro" id="IPR011333">
    <property type="entry name" value="SKP1/BTB/POZ_sf"/>
</dbReference>
<dbReference type="OMA" id="INTTEWH"/>
<accession>A0A0U5GCZ0</accession>
<feature type="region of interest" description="Disordered" evidence="1">
    <location>
        <begin position="30"/>
        <end position="51"/>
    </location>
</feature>
<dbReference type="OrthoDB" id="5326346at2759"/>
<dbReference type="EMBL" id="CDMC01000017">
    <property type="protein sequence ID" value="CEL10146.1"/>
    <property type="molecule type" value="Genomic_DNA"/>
</dbReference>
<gene>
    <name evidence="2" type="ORF">ASPCAL13271</name>
</gene>
<protein>
    <recommendedName>
        <fullName evidence="4">BTB domain-containing protein</fullName>
    </recommendedName>
</protein>
<dbReference type="STRING" id="454130.A0A0U5GCZ0"/>
<organism evidence="2 3">
    <name type="scientific">Aspergillus calidoustus</name>
    <dbReference type="NCBI Taxonomy" id="454130"/>
    <lineage>
        <taxon>Eukaryota</taxon>
        <taxon>Fungi</taxon>
        <taxon>Dikarya</taxon>
        <taxon>Ascomycota</taxon>
        <taxon>Pezizomycotina</taxon>
        <taxon>Eurotiomycetes</taxon>
        <taxon>Eurotiomycetidae</taxon>
        <taxon>Eurotiales</taxon>
        <taxon>Aspergillaceae</taxon>
        <taxon>Aspergillus</taxon>
        <taxon>Aspergillus subgen. Nidulantes</taxon>
    </lineage>
</organism>
<dbReference type="Gene3D" id="3.30.710.10">
    <property type="entry name" value="Potassium Channel Kv1.1, Chain A"/>
    <property type="match status" value="1"/>
</dbReference>
<sequence>MESYVISPDGDMTLVIKNPNEFFAKWPTAPSESQTMATNTSTKTAHSAVGEEEEIELEIISPPAVIEVRFQVSSAHLILSSPYFRSSLTGPWKEAQALRDNQPVEMICPGWDTEAMLIFLQIAHAQPWELPETVETELLAKVAVVADYYGCQRLVQYYAERWIAKVDMQAAVEGKRDLALWLWISWFFVHHSNFTVYTSFIIQKAKSTITPLGLPIPSAIIDALNRRRINELNHVFQRINEERGKLLSFDQNGPCTGTCRAFMLGALIRNLHANDMLDVKPPYEGLSLAKAITSVKLCTAPHWKEAGLEDRDASPYTHHSCRYSTFMSLFGDLTYQVSGLDLDRFREWHA</sequence>
<reference evidence="3" key="1">
    <citation type="journal article" date="2016" name="Genome Announc.">
        <title>Draft genome sequences of fungus Aspergillus calidoustus.</title>
        <authorList>
            <person name="Horn F."/>
            <person name="Linde J."/>
            <person name="Mattern D.J."/>
            <person name="Walther G."/>
            <person name="Guthke R."/>
            <person name="Scherlach K."/>
            <person name="Martin K."/>
            <person name="Brakhage A.A."/>
            <person name="Petzke L."/>
            <person name="Valiante V."/>
        </authorList>
    </citation>
    <scope>NUCLEOTIDE SEQUENCE [LARGE SCALE GENOMIC DNA]</scope>
    <source>
        <strain evidence="3">SF006504</strain>
    </source>
</reference>
<evidence type="ECO:0008006" key="4">
    <source>
        <dbReference type="Google" id="ProtNLM"/>
    </source>
</evidence>
<evidence type="ECO:0000313" key="3">
    <source>
        <dbReference type="Proteomes" id="UP000054771"/>
    </source>
</evidence>
<name>A0A0U5GCZ0_ASPCI</name>
<dbReference type="Proteomes" id="UP000054771">
    <property type="component" value="Unassembled WGS sequence"/>
</dbReference>
<dbReference type="SUPFAM" id="SSF54695">
    <property type="entry name" value="POZ domain"/>
    <property type="match status" value="1"/>
</dbReference>
<evidence type="ECO:0000313" key="2">
    <source>
        <dbReference type="EMBL" id="CEL10146.1"/>
    </source>
</evidence>
<keyword evidence="3" id="KW-1185">Reference proteome</keyword>